<proteinExistence type="inferred from homology"/>
<evidence type="ECO:0000256" key="2">
    <source>
        <dbReference type="ARBA" id="ARBA00022723"/>
    </source>
</evidence>
<evidence type="ECO:0000256" key="4">
    <source>
        <dbReference type="ARBA" id="ARBA00023277"/>
    </source>
</evidence>
<dbReference type="RefSeq" id="WP_399655407.1">
    <property type="nucleotide sequence ID" value="NZ_JBITYG010000010.1"/>
</dbReference>
<keyword evidence="2" id="KW-0479">Metal-binding</keyword>
<evidence type="ECO:0000313" key="8">
    <source>
        <dbReference type="Proteomes" id="UP001614394"/>
    </source>
</evidence>
<dbReference type="SUPFAM" id="SSF51556">
    <property type="entry name" value="Metallo-dependent hydrolases"/>
    <property type="match status" value="1"/>
</dbReference>
<dbReference type="InterPro" id="IPR011059">
    <property type="entry name" value="Metal-dep_hydrolase_composite"/>
</dbReference>
<dbReference type="Gene3D" id="2.30.40.10">
    <property type="entry name" value="Urease, subunit C, domain 1"/>
    <property type="match status" value="1"/>
</dbReference>
<dbReference type="EMBL" id="JBITYG010000010">
    <property type="protein sequence ID" value="MFI9104781.1"/>
    <property type="molecule type" value="Genomic_DNA"/>
</dbReference>
<protein>
    <submittedName>
        <fullName evidence="7">N-acetylglucosamine-6-phosphate deacetylase</fullName>
        <ecNumber evidence="7">3.5.1.25</ecNumber>
    </submittedName>
</protein>
<comment type="similarity">
    <text evidence="1 5">Belongs to the metallo-dependent hydrolases superfamily. NagA family.</text>
</comment>
<dbReference type="InterPro" id="IPR032466">
    <property type="entry name" value="Metal_Hydrolase"/>
</dbReference>
<reference evidence="7 8" key="1">
    <citation type="submission" date="2024-10" db="EMBL/GenBank/DDBJ databases">
        <title>The Natural Products Discovery Center: Release of the First 8490 Sequenced Strains for Exploring Actinobacteria Biosynthetic Diversity.</title>
        <authorList>
            <person name="Kalkreuter E."/>
            <person name="Kautsar S.A."/>
            <person name="Yang D."/>
            <person name="Bader C.D."/>
            <person name="Teijaro C.N."/>
            <person name="Fluegel L."/>
            <person name="Davis C.M."/>
            <person name="Simpson J.R."/>
            <person name="Lauterbach L."/>
            <person name="Steele A.D."/>
            <person name="Gui C."/>
            <person name="Meng S."/>
            <person name="Li G."/>
            <person name="Viehrig K."/>
            <person name="Ye F."/>
            <person name="Su P."/>
            <person name="Kiefer A.F."/>
            <person name="Nichols A."/>
            <person name="Cepeda A.J."/>
            <person name="Yan W."/>
            <person name="Fan B."/>
            <person name="Jiang Y."/>
            <person name="Adhikari A."/>
            <person name="Zheng C.-J."/>
            <person name="Schuster L."/>
            <person name="Cowan T.M."/>
            <person name="Smanski M.J."/>
            <person name="Chevrette M.G."/>
            <person name="De Carvalho L.P.S."/>
            <person name="Shen B."/>
        </authorList>
    </citation>
    <scope>NUCLEOTIDE SEQUENCE [LARGE SCALE GENOMIC DNA]</scope>
    <source>
        <strain evidence="7 8">NPDC053399</strain>
    </source>
</reference>
<keyword evidence="3 5" id="KW-0378">Hydrolase</keyword>
<feature type="domain" description="Amidohydrolase-related" evidence="6">
    <location>
        <begin position="53"/>
        <end position="379"/>
    </location>
</feature>
<evidence type="ECO:0000259" key="6">
    <source>
        <dbReference type="Pfam" id="PF01979"/>
    </source>
</evidence>
<dbReference type="EC" id="3.5.1.25" evidence="7"/>
<name>A0ABW8CEC0_9ACTN</name>
<dbReference type="CDD" id="cd00854">
    <property type="entry name" value="NagA"/>
    <property type="match status" value="1"/>
</dbReference>
<evidence type="ECO:0000256" key="5">
    <source>
        <dbReference type="PIRNR" id="PIRNR038994"/>
    </source>
</evidence>
<accession>A0ABW8CEC0</accession>
<dbReference type="PANTHER" id="PTHR11113">
    <property type="entry name" value="N-ACETYLGLUCOSAMINE-6-PHOSPHATE DEACETYLASE"/>
    <property type="match status" value="1"/>
</dbReference>
<sequence length="384" mass="40072">MAPVTTTQRTVLTGARVVLPSGVVENGRVTVDGGRIVADESAEASTVDLSGCTVVPGFVDIHNHGGGGASFTSGTPEEILTGVRTHREHGTTTVVASTVTGEMDVLAQRAALLSELVEQGDLAGIHFEGPFISPCRKGAHMESLLRDPDPAEVRKLIDAARGTAKMVTLATELPGGLDSVRLLVEHGVIAAIGHTDATYEQTIEAIEAGATVATHLFNAMPTLNHRAPGPIAALLEDERVTVELINDGTHLHPAVLELAFGSAGADRVAFITDAMDAAGFGDGHYDLGPMAVEVKDGVARLVENGSIAGSTLTLDTAFKRAVTVDRLSLSDTVRAISANPARLLGQYDRIGSLEAGKDADLVVLDASYDLVGVMRKGEWIVRPS</sequence>
<evidence type="ECO:0000313" key="7">
    <source>
        <dbReference type="EMBL" id="MFI9104781.1"/>
    </source>
</evidence>
<dbReference type="Proteomes" id="UP001614394">
    <property type="component" value="Unassembled WGS sequence"/>
</dbReference>
<dbReference type="InterPro" id="IPR003764">
    <property type="entry name" value="GlcNAc_6-P_deAcase"/>
</dbReference>
<dbReference type="Pfam" id="PF01979">
    <property type="entry name" value="Amidohydro_1"/>
    <property type="match status" value="1"/>
</dbReference>
<dbReference type="NCBIfam" id="TIGR00221">
    <property type="entry name" value="nagA"/>
    <property type="match status" value="1"/>
</dbReference>
<comment type="caution">
    <text evidence="7">The sequence shown here is derived from an EMBL/GenBank/DDBJ whole genome shotgun (WGS) entry which is preliminary data.</text>
</comment>
<dbReference type="SUPFAM" id="SSF51338">
    <property type="entry name" value="Composite domain of metallo-dependent hydrolases"/>
    <property type="match status" value="1"/>
</dbReference>
<gene>
    <name evidence="7" type="primary">nagA</name>
    <name evidence="7" type="ORF">ACIGXA_30130</name>
</gene>
<organism evidence="7 8">
    <name type="scientific">Streptomyces fildesensis</name>
    <dbReference type="NCBI Taxonomy" id="375757"/>
    <lineage>
        <taxon>Bacteria</taxon>
        <taxon>Bacillati</taxon>
        <taxon>Actinomycetota</taxon>
        <taxon>Actinomycetes</taxon>
        <taxon>Kitasatosporales</taxon>
        <taxon>Streptomycetaceae</taxon>
        <taxon>Streptomyces</taxon>
    </lineage>
</organism>
<dbReference type="Gene3D" id="3.20.20.140">
    <property type="entry name" value="Metal-dependent hydrolases"/>
    <property type="match status" value="1"/>
</dbReference>
<dbReference type="InterPro" id="IPR006680">
    <property type="entry name" value="Amidohydro-rel"/>
</dbReference>
<dbReference type="GO" id="GO:0008448">
    <property type="term" value="F:N-acetylglucosamine-6-phosphate deacetylase activity"/>
    <property type="evidence" value="ECO:0007669"/>
    <property type="project" value="UniProtKB-EC"/>
</dbReference>
<dbReference type="PIRSF" id="PIRSF038994">
    <property type="entry name" value="NagA"/>
    <property type="match status" value="1"/>
</dbReference>
<keyword evidence="8" id="KW-1185">Reference proteome</keyword>
<keyword evidence="4 5" id="KW-0119">Carbohydrate metabolism</keyword>
<evidence type="ECO:0000256" key="1">
    <source>
        <dbReference type="ARBA" id="ARBA00010716"/>
    </source>
</evidence>
<dbReference type="PANTHER" id="PTHR11113:SF14">
    <property type="entry name" value="N-ACETYLGLUCOSAMINE-6-PHOSPHATE DEACETYLASE"/>
    <property type="match status" value="1"/>
</dbReference>
<evidence type="ECO:0000256" key="3">
    <source>
        <dbReference type="ARBA" id="ARBA00022801"/>
    </source>
</evidence>